<dbReference type="Proteomes" id="UP000298111">
    <property type="component" value="Unassembled WGS sequence"/>
</dbReference>
<evidence type="ECO:0000313" key="1">
    <source>
        <dbReference type="EMBL" id="TGG85995.1"/>
    </source>
</evidence>
<dbReference type="InterPro" id="IPR009097">
    <property type="entry name" value="Cyclic_Pdiesterase"/>
</dbReference>
<proteinExistence type="predicted"/>
<name>A0A6C1CA18_9ACTN</name>
<organism evidence="1 2">
    <name type="scientific">Streptomyces albus</name>
    <dbReference type="NCBI Taxonomy" id="1888"/>
    <lineage>
        <taxon>Bacteria</taxon>
        <taxon>Bacillati</taxon>
        <taxon>Actinomycetota</taxon>
        <taxon>Actinomycetes</taxon>
        <taxon>Kitasatosporales</taxon>
        <taxon>Streptomycetaceae</taxon>
        <taxon>Streptomyces</taxon>
    </lineage>
</organism>
<dbReference type="RefSeq" id="WP_051698027.1">
    <property type="nucleotide sequence ID" value="NZ_BNEJ01000025.1"/>
</dbReference>
<dbReference type="GO" id="GO:0016874">
    <property type="term" value="F:ligase activity"/>
    <property type="evidence" value="ECO:0007669"/>
    <property type="project" value="UniProtKB-KW"/>
</dbReference>
<evidence type="ECO:0000313" key="2">
    <source>
        <dbReference type="Proteomes" id="UP000298111"/>
    </source>
</evidence>
<gene>
    <name evidence="1" type="ORF">D8771_06120</name>
</gene>
<reference evidence="1 2" key="1">
    <citation type="submission" date="2018-10" db="EMBL/GenBank/DDBJ databases">
        <title>Isolation of pseudouridimycin from Streptomyces albus DSM 40763.</title>
        <authorList>
            <person name="Rosenqvist P."/>
            <person name="Metsae-Ketelae M."/>
            <person name="Virta P."/>
        </authorList>
    </citation>
    <scope>NUCLEOTIDE SEQUENCE [LARGE SCALE GENOMIC DNA]</scope>
    <source>
        <strain evidence="1 2">DSM 40763</strain>
    </source>
</reference>
<dbReference type="Pfam" id="PF13563">
    <property type="entry name" value="2_5_RNA_ligase2"/>
    <property type="match status" value="1"/>
</dbReference>
<keyword evidence="1" id="KW-0436">Ligase</keyword>
<sequence length="207" mass="21801">MDNAHTTAGQDAGHREDASEEGWPVTAGTTALSVPVPEADALVRGWRARYDTAARYGGTAHLTVLFPFLHRSATGPAEVAALGGLFAAHPAFTLTFRRCGRFPGVLYLVPEPAAPLRALTAAVARRWPSHPPYGGLFGDLAPHLTVANSGGAALHRDIERRLSALLPVSARVGAVDLVVHEAGRWQPWLTFPLGGGGAVTGRRAPAR</sequence>
<dbReference type="SUPFAM" id="SSF55144">
    <property type="entry name" value="LigT-like"/>
    <property type="match status" value="1"/>
</dbReference>
<comment type="caution">
    <text evidence="1">The sequence shown here is derived from an EMBL/GenBank/DDBJ whole genome shotgun (WGS) entry which is preliminary data.</text>
</comment>
<dbReference type="GeneID" id="75180070"/>
<dbReference type="AlphaFoldDB" id="A0A6C1CA18"/>
<accession>A0A6C1CA18</accession>
<dbReference type="EMBL" id="RCIY01000040">
    <property type="protein sequence ID" value="TGG85995.1"/>
    <property type="molecule type" value="Genomic_DNA"/>
</dbReference>
<dbReference type="Gene3D" id="3.90.1140.10">
    <property type="entry name" value="Cyclic phosphodiesterase"/>
    <property type="match status" value="1"/>
</dbReference>
<protein>
    <submittedName>
        <fullName evidence="1">2'-5' RNA ligase family protein</fullName>
    </submittedName>
</protein>